<proteinExistence type="evidence at transcript level"/>
<name>F2DTE1_HORVV</name>
<dbReference type="EMBL" id="AK367159">
    <property type="protein sequence ID" value="BAJ98362.1"/>
    <property type="molecule type" value="mRNA"/>
</dbReference>
<dbReference type="AlphaFoldDB" id="F2DTE1"/>
<reference evidence="1" key="1">
    <citation type="journal article" date="2011" name="Plant Physiol.">
        <title>Comprehensive sequence analysis of 24,783 barley full-length cDNAs derived from 12 clone libraries.</title>
        <authorList>
            <person name="Matsumoto T."/>
            <person name="Tanaka T."/>
            <person name="Sakai H."/>
            <person name="Amano N."/>
            <person name="Kanamori H."/>
            <person name="Kurita K."/>
            <person name="Kikuta A."/>
            <person name="Kamiya K."/>
            <person name="Yamamoto M."/>
            <person name="Ikawa H."/>
            <person name="Fujii N."/>
            <person name="Hori K."/>
            <person name="Itoh T."/>
            <person name="Sato K."/>
        </authorList>
    </citation>
    <scope>NUCLEOTIDE SEQUENCE</scope>
    <source>
        <tissue evidence="1">Shoot and root</tissue>
    </source>
</reference>
<accession>F2DTE1</accession>
<organism evidence="1">
    <name type="scientific">Hordeum vulgare subsp. vulgare</name>
    <name type="common">Domesticated barley</name>
    <dbReference type="NCBI Taxonomy" id="112509"/>
    <lineage>
        <taxon>Eukaryota</taxon>
        <taxon>Viridiplantae</taxon>
        <taxon>Streptophyta</taxon>
        <taxon>Embryophyta</taxon>
        <taxon>Tracheophyta</taxon>
        <taxon>Spermatophyta</taxon>
        <taxon>Magnoliopsida</taxon>
        <taxon>Liliopsida</taxon>
        <taxon>Poales</taxon>
        <taxon>Poaceae</taxon>
        <taxon>BOP clade</taxon>
        <taxon>Pooideae</taxon>
        <taxon>Triticodae</taxon>
        <taxon>Triticeae</taxon>
        <taxon>Hordeinae</taxon>
        <taxon>Hordeum</taxon>
    </lineage>
</organism>
<evidence type="ECO:0000313" key="1">
    <source>
        <dbReference type="EMBL" id="BAJ98362.1"/>
    </source>
</evidence>
<sequence>MWVMVREKNILDRSNNDHDLLKWVDIIFKQACMLPGTLTDFLKLTFKVVNRYLDKTAKADFLPAAFNRLVDQREKVSSMVAQKVR</sequence>
<protein>
    <submittedName>
        <fullName evidence="1">Predicted protein</fullName>
    </submittedName>
</protein>